<proteinExistence type="inferred from homology"/>
<evidence type="ECO:0000313" key="5">
    <source>
        <dbReference type="EMBL" id="MDI1490694.1"/>
    </source>
</evidence>
<dbReference type="SUPFAM" id="SSF50978">
    <property type="entry name" value="WD40 repeat-like"/>
    <property type="match status" value="1"/>
</dbReference>
<evidence type="ECO:0000256" key="2">
    <source>
        <dbReference type="ARBA" id="ARBA00022737"/>
    </source>
</evidence>
<dbReference type="PROSITE" id="PS50294">
    <property type="entry name" value="WD_REPEATS_REGION"/>
    <property type="match status" value="3"/>
</dbReference>
<dbReference type="PROSITE" id="PS00678">
    <property type="entry name" value="WD_REPEATS_1"/>
    <property type="match status" value="1"/>
</dbReference>
<dbReference type="PRINTS" id="PR00320">
    <property type="entry name" value="GPROTEINBRPT"/>
</dbReference>
<feature type="repeat" description="WD" evidence="4">
    <location>
        <begin position="77"/>
        <end position="119"/>
    </location>
</feature>
<dbReference type="PROSITE" id="PS50082">
    <property type="entry name" value="WD_REPEATS_2"/>
    <property type="match status" value="3"/>
</dbReference>
<keyword evidence="6" id="KW-1185">Reference proteome</keyword>
<reference evidence="5" key="1">
    <citation type="journal article" date="2023" name="Genome Biol. Evol.">
        <title>First Whole Genome Sequence and Flow Cytometry Genome Size Data for the Lichen-Forming Fungus Ramalina farinacea (Ascomycota).</title>
        <authorList>
            <person name="Llewellyn T."/>
            <person name="Mian S."/>
            <person name="Hill R."/>
            <person name="Leitch I.J."/>
            <person name="Gaya E."/>
        </authorList>
    </citation>
    <scope>NUCLEOTIDE SEQUENCE</scope>
    <source>
        <strain evidence="5">LIQ254RAFAR</strain>
    </source>
</reference>
<keyword evidence="1 4" id="KW-0853">WD repeat</keyword>
<protein>
    <recommendedName>
        <fullName evidence="7">WD40 repeat-like protein</fullName>
    </recommendedName>
</protein>
<feature type="repeat" description="WD" evidence="4">
    <location>
        <begin position="205"/>
        <end position="237"/>
    </location>
</feature>
<gene>
    <name evidence="5" type="ORF">OHK93_001898</name>
</gene>
<dbReference type="InterPro" id="IPR015943">
    <property type="entry name" value="WD40/YVTN_repeat-like_dom_sf"/>
</dbReference>
<organism evidence="5 6">
    <name type="scientific">Ramalina farinacea</name>
    <dbReference type="NCBI Taxonomy" id="258253"/>
    <lineage>
        <taxon>Eukaryota</taxon>
        <taxon>Fungi</taxon>
        <taxon>Dikarya</taxon>
        <taxon>Ascomycota</taxon>
        <taxon>Pezizomycotina</taxon>
        <taxon>Lecanoromycetes</taxon>
        <taxon>OSLEUM clade</taxon>
        <taxon>Lecanoromycetidae</taxon>
        <taxon>Lecanorales</taxon>
        <taxon>Lecanorineae</taxon>
        <taxon>Ramalinaceae</taxon>
        <taxon>Ramalina</taxon>
    </lineage>
</organism>
<comment type="similarity">
    <text evidence="3">Belongs to the THOC3 family.</text>
</comment>
<evidence type="ECO:0000313" key="6">
    <source>
        <dbReference type="Proteomes" id="UP001161017"/>
    </source>
</evidence>
<dbReference type="GO" id="GO:0000445">
    <property type="term" value="C:THO complex part of transcription export complex"/>
    <property type="evidence" value="ECO:0007669"/>
    <property type="project" value="TreeGrafter"/>
</dbReference>
<evidence type="ECO:0000256" key="1">
    <source>
        <dbReference type="ARBA" id="ARBA00022574"/>
    </source>
</evidence>
<evidence type="ECO:0000256" key="4">
    <source>
        <dbReference type="PROSITE-ProRule" id="PRU00221"/>
    </source>
</evidence>
<dbReference type="InterPro" id="IPR019775">
    <property type="entry name" value="WD40_repeat_CS"/>
</dbReference>
<dbReference type="InterPro" id="IPR001680">
    <property type="entry name" value="WD40_rpt"/>
</dbReference>
<dbReference type="AlphaFoldDB" id="A0AA43TWQ6"/>
<dbReference type="Gene3D" id="2.130.10.10">
    <property type="entry name" value="YVTN repeat-like/Quinoprotein amine dehydrogenase"/>
    <property type="match status" value="2"/>
</dbReference>
<name>A0AA43TWQ6_9LECA</name>
<dbReference type="SMART" id="SM00320">
    <property type="entry name" value="WD40"/>
    <property type="match status" value="5"/>
</dbReference>
<dbReference type="PANTHER" id="PTHR22839">
    <property type="entry name" value="THO COMPLEX SUBUNIT 3 THO3"/>
    <property type="match status" value="1"/>
</dbReference>
<dbReference type="InterPro" id="IPR040132">
    <property type="entry name" value="Tex1/THOC3"/>
</dbReference>
<dbReference type="InterPro" id="IPR020472">
    <property type="entry name" value="WD40_PAC1"/>
</dbReference>
<accession>A0AA43TWQ6</accession>
<dbReference type="InterPro" id="IPR036322">
    <property type="entry name" value="WD40_repeat_dom_sf"/>
</dbReference>
<feature type="repeat" description="WD" evidence="4">
    <location>
        <begin position="40"/>
        <end position="74"/>
    </location>
</feature>
<keyword evidence="2" id="KW-0677">Repeat</keyword>
<sequence>MAPLPPRKPIAKDRFPALFATLKPQSYHDPASRGPGSHTIRTIAWNPTGQYIATGSADRTLRIWNPEKPQVKHSTELRGHTGGIERVGWNPTKEAELASVSSDGTCRFWDVRRKTCTAVCQLGGEGLTICWSGDGGVVVVGTKTDVLIPITTHPTPTVQDPLPQLLQTNELTFSHTAPPQHLLLTRGDGSISILAYPSLSPIHTLHAHTSSCFSLALSPTGRYLAIGGSDALISLYDTWDWICKRTITSPVGTVKSVGFSFDGSYVVGGCDEGTSLEVVHVESGECVGKVELGATGGGAGQVAWHPGKYWIAYAGEGGGLRILGAGGGQL</sequence>
<evidence type="ECO:0000256" key="3">
    <source>
        <dbReference type="ARBA" id="ARBA00046343"/>
    </source>
</evidence>
<dbReference type="EMBL" id="JAPUFD010000012">
    <property type="protein sequence ID" value="MDI1490694.1"/>
    <property type="molecule type" value="Genomic_DNA"/>
</dbReference>
<dbReference type="Pfam" id="PF00400">
    <property type="entry name" value="WD40"/>
    <property type="match status" value="4"/>
</dbReference>
<evidence type="ECO:0008006" key="7">
    <source>
        <dbReference type="Google" id="ProtNLM"/>
    </source>
</evidence>
<comment type="caution">
    <text evidence="5">The sequence shown here is derived from an EMBL/GenBank/DDBJ whole genome shotgun (WGS) entry which is preliminary data.</text>
</comment>
<dbReference type="PANTHER" id="PTHR22839:SF0">
    <property type="entry name" value="THO COMPLEX SUBUNIT 3"/>
    <property type="match status" value="1"/>
</dbReference>
<dbReference type="Proteomes" id="UP001161017">
    <property type="component" value="Unassembled WGS sequence"/>
</dbReference>
<dbReference type="GO" id="GO:0006406">
    <property type="term" value="P:mRNA export from nucleus"/>
    <property type="evidence" value="ECO:0007669"/>
    <property type="project" value="InterPro"/>
</dbReference>